<accession>A0A170ANX4</accession>
<gene>
    <name evidence="2" type="primary">ABSGL_13540.1 scaffold 14267</name>
</gene>
<evidence type="ECO:0000313" key="3">
    <source>
        <dbReference type="Proteomes" id="UP000078561"/>
    </source>
</evidence>
<evidence type="ECO:0000256" key="1">
    <source>
        <dbReference type="SAM" id="MobiDB-lite"/>
    </source>
</evidence>
<feature type="compositionally biased region" description="Basic residues" evidence="1">
    <location>
        <begin position="33"/>
        <end position="47"/>
    </location>
</feature>
<protein>
    <submittedName>
        <fullName evidence="2">Uncharacterized protein</fullName>
    </submittedName>
</protein>
<sequence length="192" mass="21511">MNTIYPETVKTSTHDEYLSLTHKALKNQQDSRKCKRRLARSKPRQHNSYKPSSSSSSTTSSSTRTTRESTVIVSPRLLPFPYHNDSLFLPTVEHRGITTRRSCSTLAHQSGVSSAFSTSLPPPPPPRRQSSAPPILSKRRKVSPSPHTPKIVEEPSSSPSPSWLRKLWKSLKRPSWQLRLSTSANTMVSVIV</sequence>
<dbReference type="AlphaFoldDB" id="A0A170ANX4"/>
<organism evidence="2">
    <name type="scientific">Absidia glauca</name>
    <name type="common">Pin mould</name>
    <dbReference type="NCBI Taxonomy" id="4829"/>
    <lineage>
        <taxon>Eukaryota</taxon>
        <taxon>Fungi</taxon>
        <taxon>Fungi incertae sedis</taxon>
        <taxon>Mucoromycota</taxon>
        <taxon>Mucoromycotina</taxon>
        <taxon>Mucoromycetes</taxon>
        <taxon>Mucorales</taxon>
        <taxon>Cunninghamellaceae</taxon>
        <taxon>Absidia</taxon>
    </lineage>
</organism>
<feature type="region of interest" description="Disordered" evidence="1">
    <location>
        <begin position="26"/>
        <end position="70"/>
    </location>
</feature>
<proteinExistence type="predicted"/>
<dbReference type="Proteomes" id="UP000078561">
    <property type="component" value="Unassembled WGS sequence"/>
</dbReference>
<feature type="region of interest" description="Disordered" evidence="1">
    <location>
        <begin position="108"/>
        <end position="162"/>
    </location>
</feature>
<reference evidence="2" key="1">
    <citation type="submission" date="2016-04" db="EMBL/GenBank/DDBJ databases">
        <authorList>
            <person name="Evans L.H."/>
            <person name="Alamgir A."/>
            <person name="Owens N."/>
            <person name="Weber N.D."/>
            <person name="Virtaneva K."/>
            <person name="Barbian K."/>
            <person name="Babar A."/>
            <person name="Rosenke K."/>
        </authorList>
    </citation>
    <scope>NUCLEOTIDE SEQUENCE [LARGE SCALE GENOMIC DNA]</scope>
    <source>
        <strain evidence="2">CBS 101.48</strain>
    </source>
</reference>
<dbReference type="InParanoid" id="A0A170ANX4"/>
<evidence type="ECO:0000313" key="2">
    <source>
        <dbReference type="EMBL" id="SAM07882.1"/>
    </source>
</evidence>
<dbReference type="EMBL" id="LT554871">
    <property type="protein sequence ID" value="SAM07882.1"/>
    <property type="molecule type" value="Genomic_DNA"/>
</dbReference>
<name>A0A170ANX4_ABSGL</name>
<feature type="compositionally biased region" description="Low complexity" evidence="1">
    <location>
        <begin position="52"/>
        <end position="70"/>
    </location>
</feature>
<dbReference type="OrthoDB" id="2250159at2759"/>
<keyword evidence="3" id="KW-1185">Reference proteome</keyword>